<comment type="caution">
    <text evidence="1">The sequence shown here is derived from an EMBL/GenBank/DDBJ whole genome shotgun (WGS) entry which is preliminary data.</text>
</comment>
<evidence type="ECO:0000313" key="1">
    <source>
        <dbReference type="EMBL" id="MPM59674.1"/>
    </source>
</evidence>
<proteinExistence type="predicted"/>
<sequence>MMKRHGYRMPIVFRWNKKARLPEGTSAGIIYYCHKDGFHFVTFYADESLPPDAGGEARFRFLNGIGGKGNHFDTMRGFLTGHNVIPFALILVWPDWRRGIIPAAKNPTAMD</sequence>
<name>A0A645BD93_9ZZZZ</name>
<gene>
    <name evidence="1" type="ORF">SDC9_106520</name>
</gene>
<dbReference type="EMBL" id="VSSQ01017403">
    <property type="protein sequence ID" value="MPM59674.1"/>
    <property type="molecule type" value="Genomic_DNA"/>
</dbReference>
<accession>A0A645BD93</accession>
<protein>
    <submittedName>
        <fullName evidence="1">Uncharacterized protein</fullName>
    </submittedName>
</protein>
<reference evidence="1" key="1">
    <citation type="submission" date="2019-08" db="EMBL/GenBank/DDBJ databases">
        <authorList>
            <person name="Kucharzyk K."/>
            <person name="Murdoch R.W."/>
            <person name="Higgins S."/>
            <person name="Loffler F."/>
        </authorList>
    </citation>
    <scope>NUCLEOTIDE SEQUENCE</scope>
</reference>
<organism evidence="1">
    <name type="scientific">bioreactor metagenome</name>
    <dbReference type="NCBI Taxonomy" id="1076179"/>
    <lineage>
        <taxon>unclassified sequences</taxon>
        <taxon>metagenomes</taxon>
        <taxon>ecological metagenomes</taxon>
    </lineage>
</organism>
<dbReference type="AlphaFoldDB" id="A0A645BD93"/>